<dbReference type="InterPro" id="IPR032198">
    <property type="entry name" value="E2F_CC-MB"/>
</dbReference>
<evidence type="ECO:0000256" key="6">
    <source>
        <dbReference type="ARBA" id="ARBA00023242"/>
    </source>
</evidence>
<keyword evidence="5 7" id="KW-0804">Transcription</keyword>
<comment type="caution">
    <text evidence="9">The sequence shown here is derived from an EMBL/GenBank/DDBJ whole genome shotgun (WGS) entry which is preliminary data.</text>
</comment>
<evidence type="ECO:0000256" key="3">
    <source>
        <dbReference type="ARBA" id="ARBA00023015"/>
    </source>
</evidence>
<accession>A0A1J4KPY9</accession>
<name>A0A1J4KPY9_9EUKA</name>
<gene>
    <name evidence="9" type="ORF">TRFO_16728</name>
</gene>
<dbReference type="GO" id="GO:0090575">
    <property type="term" value="C:RNA polymerase II transcription regulator complex"/>
    <property type="evidence" value="ECO:0007669"/>
    <property type="project" value="TreeGrafter"/>
</dbReference>
<dbReference type="PANTHER" id="PTHR12081:SF18">
    <property type="entry name" value="TRANSCRIPTION FACTOR E2F2-RELATED"/>
    <property type="match status" value="1"/>
</dbReference>
<dbReference type="AlphaFoldDB" id="A0A1J4KPY9"/>
<proteinExistence type="inferred from homology"/>
<evidence type="ECO:0000259" key="8">
    <source>
        <dbReference type="SMART" id="SM01372"/>
    </source>
</evidence>
<dbReference type="InterPro" id="IPR037241">
    <property type="entry name" value="E2F-DP_heterodim"/>
</dbReference>
<feature type="domain" description="E2F/DP family winged-helix DNA-binding" evidence="8">
    <location>
        <begin position="7"/>
        <end position="72"/>
    </location>
</feature>
<evidence type="ECO:0000256" key="1">
    <source>
        <dbReference type="ARBA" id="ARBA00004123"/>
    </source>
</evidence>
<keyword evidence="6 7" id="KW-0539">Nucleus</keyword>
<dbReference type="Pfam" id="PF02319">
    <property type="entry name" value="WHD_E2F_TDP"/>
    <property type="match status" value="1"/>
</dbReference>
<dbReference type="GO" id="GO:0000978">
    <property type="term" value="F:RNA polymerase II cis-regulatory region sequence-specific DNA binding"/>
    <property type="evidence" value="ECO:0007669"/>
    <property type="project" value="InterPro"/>
</dbReference>
<dbReference type="VEuPathDB" id="TrichDB:TRFO_16728"/>
<dbReference type="SUPFAM" id="SSF144074">
    <property type="entry name" value="E2F-DP heterodimerization region"/>
    <property type="match status" value="1"/>
</dbReference>
<dbReference type="FunFam" id="1.10.10.10:FF:000458">
    <property type="entry name" value="E2F-like (Mammalian transcription factor)"/>
    <property type="match status" value="1"/>
</dbReference>
<reference evidence="9" key="1">
    <citation type="submission" date="2016-10" db="EMBL/GenBank/DDBJ databases">
        <authorList>
            <person name="Benchimol M."/>
            <person name="Almeida L.G."/>
            <person name="Vasconcelos A.T."/>
            <person name="Perreira-Neves A."/>
            <person name="Rosa I.A."/>
            <person name="Tasca T."/>
            <person name="Bogo M.R."/>
            <person name="de Souza W."/>
        </authorList>
    </citation>
    <scope>NUCLEOTIDE SEQUENCE [LARGE SCALE GENOMIC DNA]</scope>
    <source>
        <strain evidence="9">K</strain>
    </source>
</reference>
<evidence type="ECO:0000256" key="2">
    <source>
        <dbReference type="ARBA" id="ARBA00010940"/>
    </source>
</evidence>
<dbReference type="RefSeq" id="XP_068366314.1">
    <property type="nucleotide sequence ID" value="XM_068499154.1"/>
</dbReference>
<evidence type="ECO:0000313" key="9">
    <source>
        <dbReference type="EMBL" id="OHT13178.1"/>
    </source>
</evidence>
<dbReference type="GO" id="GO:0000981">
    <property type="term" value="F:DNA-binding transcription factor activity, RNA polymerase II-specific"/>
    <property type="evidence" value="ECO:0007669"/>
    <property type="project" value="TreeGrafter"/>
</dbReference>
<dbReference type="Pfam" id="PF16421">
    <property type="entry name" value="E2F_CC-MB"/>
    <property type="match status" value="1"/>
</dbReference>
<dbReference type="SMART" id="SM01372">
    <property type="entry name" value="E2F_TDP"/>
    <property type="match status" value="1"/>
</dbReference>
<dbReference type="OrthoDB" id="1743261at2759"/>
<evidence type="ECO:0000256" key="4">
    <source>
        <dbReference type="ARBA" id="ARBA00023125"/>
    </source>
</evidence>
<dbReference type="PANTHER" id="PTHR12081">
    <property type="entry name" value="TRANSCRIPTION FACTOR E2F"/>
    <property type="match status" value="1"/>
</dbReference>
<comment type="similarity">
    <text evidence="2 7">Belongs to the E2F/DP family.</text>
</comment>
<comment type="subcellular location">
    <subcellularLocation>
        <location evidence="1 7">Nucleus</location>
    </subcellularLocation>
</comment>
<dbReference type="EMBL" id="MLAK01000546">
    <property type="protein sequence ID" value="OHT13178.1"/>
    <property type="molecule type" value="Genomic_DNA"/>
</dbReference>
<dbReference type="InterPro" id="IPR015633">
    <property type="entry name" value="E2F"/>
</dbReference>
<evidence type="ECO:0000313" key="10">
    <source>
        <dbReference type="Proteomes" id="UP000179807"/>
    </source>
</evidence>
<evidence type="ECO:0000256" key="7">
    <source>
        <dbReference type="RuleBase" id="RU003796"/>
    </source>
</evidence>
<organism evidence="9 10">
    <name type="scientific">Tritrichomonas foetus</name>
    <dbReference type="NCBI Taxonomy" id="1144522"/>
    <lineage>
        <taxon>Eukaryota</taxon>
        <taxon>Metamonada</taxon>
        <taxon>Parabasalia</taxon>
        <taxon>Tritrichomonadida</taxon>
        <taxon>Tritrichomonadidae</taxon>
        <taxon>Tritrichomonas</taxon>
    </lineage>
</organism>
<dbReference type="InterPro" id="IPR003316">
    <property type="entry name" value="E2F_WHTH_DNA-bd_dom"/>
</dbReference>
<keyword evidence="4 7" id="KW-0238">DNA-binding</keyword>
<dbReference type="GeneID" id="94833858"/>
<dbReference type="SUPFAM" id="SSF46785">
    <property type="entry name" value="Winged helix' DNA-binding domain"/>
    <property type="match status" value="1"/>
</dbReference>
<sequence length="175" mass="19256">MSQNADKEKRTLVTLTQDFLNVLTSSEGKEVDLSQCENDLGVSKRRLYDVTNVLAGIGVVERSGKAKVKWIGCGKSKDEMSMIQEYTEKEAELDKMISFIDQQLESISTSSELAEHGWVSYDDILTLAQNPGMCMYSLKGPTNLTILAPEGENGEHHLVCTSPNGGIDLVQIKPT</sequence>
<dbReference type="GO" id="GO:0046983">
    <property type="term" value="F:protein dimerization activity"/>
    <property type="evidence" value="ECO:0007669"/>
    <property type="project" value="InterPro"/>
</dbReference>
<dbReference type="Gene3D" id="1.10.10.10">
    <property type="entry name" value="Winged helix-like DNA-binding domain superfamily/Winged helix DNA-binding domain"/>
    <property type="match status" value="1"/>
</dbReference>
<protein>
    <submittedName>
        <fullName evidence="9">Transcription factor E2F</fullName>
    </submittedName>
</protein>
<dbReference type="Proteomes" id="UP000179807">
    <property type="component" value="Unassembled WGS sequence"/>
</dbReference>
<evidence type="ECO:0000256" key="5">
    <source>
        <dbReference type="ARBA" id="ARBA00023163"/>
    </source>
</evidence>
<keyword evidence="10" id="KW-1185">Reference proteome</keyword>
<dbReference type="InterPro" id="IPR036388">
    <property type="entry name" value="WH-like_DNA-bd_sf"/>
</dbReference>
<dbReference type="Gene3D" id="6.10.250.540">
    <property type="match status" value="1"/>
</dbReference>
<dbReference type="InterPro" id="IPR036390">
    <property type="entry name" value="WH_DNA-bd_sf"/>
</dbReference>
<keyword evidence="3 7" id="KW-0805">Transcription regulation</keyword>